<comment type="subcellular location">
    <subcellularLocation>
        <location evidence="6">Cytoplasm</location>
    </subcellularLocation>
</comment>
<dbReference type="GO" id="GO:0005524">
    <property type="term" value="F:ATP binding"/>
    <property type="evidence" value="ECO:0007669"/>
    <property type="project" value="UniProtKB-KW"/>
</dbReference>
<keyword evidence="4" id="KW-0067">ATP-binding</keyword>
<dbReference type="GO" id="GO:0005737">
    <property type="term" value="C:cytoplasm"/>
    <property type="evidence" value="ECO:0007669"/>
    <property type="project" value="UniProtKB-SubCell"/>
</dbReference>
<evidence type="ECO:0000256" key="2">
    <source>
        <dbReference type="ARBA" id="ARBA00022694"/>
    </source>
</evidence>
<dbReference type="CDD" id="cd01992">
    <property type="entry name" value="TilS_N"/>
    <property type="match status" value="1"/>
</dbReference>
<dbReference type="KEGG" id="amyt:AMYT_2478"/>
<dbReference type="AlphaFoldDB" id="A0AAX2AHX5"/>
<dbReference type="InterPro" id="IPR012795">
    <property type="entry name" value="tRNA_Ile_lys_synt_N"/>
</dbReference>
<dbReference type="InterPro" id="IPR014729">
    <property type="entry name" value="Rossmann-like_a/b/a_fold"/>
</dbReference>
<dbReference type="Pfam" id="PF01171">
    <property type="entry name" value="ATP_bind_3"/>
    <property type="match status" value="1"/>
</dbReference>
<protein>
    <recommendedName>
        <fullName evidence="6">tRNA(Ile)-lysidine synthase</fullName>
        <ecNumber evidence="6">6.3.4.19</ecNumber>
    </recommendedName>
    <alternativeName>
        <fullName evidence="6">tRNA(Ile)-2-lysyl-cytidine synthase</fullName>
    </alternativeName>
    <alternativeName>
        <fullName evidence="6">tRNA(Ile)-lysidine synthetase</fullName>
    </alternativeName>
</protein>
<evidence type="ECO:0000256" key="4">
    <source>
        <dbReference type="ARBA" id="ARBA00022840"/>
    </source>
</evidence>
<keyword evidence="1 6" id="KW-0436">Ligase</keyword>
<evidence type="ECO:0000256" key="1">
    <source>
        <dbReference type="ARBA" id="ARBA00022598"/>
    </source>
</evidence>
<dbReference type="InterPro" id="IPR011063">
    <property type="entry name" value="TilS/TtcA_N"/>
</dbReference>
<evidence type="ECO:0000256" key="5">
    <source>
        <dbReference type="ARBA" id="ARBA00048539"/>
    </source>
</evidence>
<dbReference type="PANTHER" id="PTHR43033">
    <property type="entry name" value="TRNA(ILE)-LYSIDINE SYNTHASE-RELATED"/>
    <property type="match status" value="1"/>
</dbReference>
<dbReference type="HAMAP" id="MF_01161">
    <property type="entry name" value="tRNA_Ile_lys_synt"/>
    <property type="match status" value="1"/>
</dbReference>
<evidence type="ECO:0000256" key="6">
    <source>
        <dbReference type="HAMAP-Rule" id="MF_01161"/>
    </source>
</evidence>
<dbReference type="EMBL" id="NXID01000021">
    <property type="protein sequence ID" value="RXK15801.1"/>
    <property type="molecule type" value="Genomic_DNA"/>
</dbReference>
<evidence type="ECO:0000256" key="3">
    <source>
        <dbReference type="ARBA" id="ARBA00022741"/>
    </source>
</evidence>
<dbReference type="EC" id="6.3.4.19" evidence="6"/>
<evidence type="ECO:0000313" key="9">
    <source>
        <dbReference type="Proteomes" id="UP000290092"/>
    </source>
</evidence>
<accession>A0AAX2AHX5</accession>
<dbReference type="Proteomes" id="UP000290092">
    <property type="component" value="Unassembled WGS sequence"/>
</dbReference>
<comment type="caution">
    <text evidence="8">The sequence shown here is derived from an EMBL/GenBank/DDBJ whole genome shotgun (WGS) entry which is preliminary data.</text>
</comment>
<sequence>MQLNLKKLNTSRNLLAFSAGVDSTALFFLLLENKIEFDIAIVNYNQREQSKKEVLYAKELAKKYNKKIFLKELEYEEISNFEKVARDIRYSFFENIIKEFSYETLITAHQLNDKLEWFFMQLSKGAGVFELLGLQEYQKREFYTISRPLLNISKEELESYLIENQIKYFIDNTNFDEKYKRNYFRHNFSDKFLQNFKQGVLRSFEYMQNDLDSLNIQLEPIYQKEQLFIFKNLKDKNLNIKVIDKCLKRVGILISKAQRDEILKQQQSVISNKFAICIQEKTIWICPYIKDTMSKKFKEECRVFKIPKLLRSYLFSKGIMPKEILKDLAIYF</sequence>
<dbReference type="GO" id="GO:0032267">
    <property type="term" value="F:tRNA(Ile)-lysidine synthase activity"/>
    <property type="evidence" value="ECO:0007669"/>
    <property type="project" value="UniProtKB-EC"/>
</dbReference>
<proteinExistence type="inferred from homology"/>
<dbReference type="NCBIfam" id="TIGR02432">
    <property type="entry name" value="lysidine_TilS_N"/>
    <property type="match status" value="1"/>
</dbReference>
<reference evidence="8 9" key="1">
    <citation type="submission" date="2017-09" db="EMBL/GenBank/DDBJ databases">
        <title>Genomics of the genus Arcobacter.</title>
        <authorList>
            <person name="Perez-Cataluna A."/>
            <person name="Figueras M.J."/>
            <person name="Salas-Masso N."/>
        </authorList>
    </citation>
    <scope>NUCLEOTIDE SEQUENCE [LARGE SCALE GENOMIC DNA]</scope>
    <source>
        <strain evidence="8 9">CECT 7386</strain>
    </source>
</reference>
<comment type="caution">
    <text evidence="6">Lacks conserved residue(s) required for the propagation of feature annotation.</text>
</comment>
<dbReference type="PANTHER" id="PTHR43033:SF1">
    <property type="entry name" value="TRNA(ILE)-LYSIDINE SYNTHASE-RELATED"/>
    <property type="match status" value="1"/>
</dbReference>
<comment type="similarity">
    <text evidence="6">Belongs to the tRNA(Ile)-lysidine synthase family.</text>
</comment>
<evidence type="ECO:0000259" key="7">
    <source>
        <dbReference type="Pfam" id="PF01171"/>
    </source>
</evidence>
<feature type="domain" description="tRNA(Ile)-lysidine/2-thiocytidine synthase N-terminal" evidence="7">
    <location>
        <begin position="13"/>
        <end position="187"/>
    </location>
</feature>
<dbReference type="RefSeq" id="WP_114842830.1">
    <property type="nucleotide sequence ID" value="NZ_CP031219.1"/>
</dbReference>
<keyword evidence="3" id="KW-0547">Nucleotide-binding</keyword>
<keyword evidence="9" id="KW-1185">Reference proteome</keyword>
<keyword evidence="2 6" id="KW-0819">tRNA processing</keyword>
<organism evidence="8 9">
    <name type="scientific">Malaciobacter mytili LMG 24559</name>
    <dbReference type="NCBI Taxonomy" id="1032238"/>
    <lineage>
        <taxon>Bacteria</taxon>
        <taxon>Pseudomonadati</taxon>
        <taxon>Campylobacterota</taxon>
        <taxon>Epsilonproteobacteria</taxon>
        <taxon>Campylobacterales</taxon>
        <taxon>Arcobacteraceae</taxon>
        <taxon>Malaciobacter</taxon>
    </lineage>
</organism>
<name>A0AAX2AHX5_9BACT</name>
<keyword evidence="6" id="KW-0963">Cytoplasm</keyword>
<comment type="catalytic activity">
    <reaction evidence="5 6">
        <text>cytidine(34) in tRNA(Ile2) + L-lysine + ATP = lysidine(34) in tRNA(Ile2) + AMP + diphosphate + H(+)</text>
        <dbReference type="Rhea" id="RHEA:43744"/>
        <dbReference type="Rhea" id="RHEA-COMP:10625"/>
        <dbReference type="Rhea" id="RHEA-COMP:10670"/>
        <dbReference type="ChEBI" id="CHEBI:15378"/>
        <dbReference type="ChEBI" id="CHEBI:30616"/>
        <dbReference type="ChEBI" id="CHEBI:32551"/>
        <dbReference type="ChEBI" id="CHEBI:33019"/>
        <dbReference type="ChEBI" id="CHEBI:82748"/>
        <dbReference type="ChEBI" id="CHEBI:83665"/>
        <dbReference type="ChEBI" id="CHEBI:456215"/>
        <dbReference type="EC" id="6.3.4.19"/>
    </reaction>
</comment>
<dbReference type="InterPro" id="IPR012094">
    <property type="entry name" value="tRNA_Ile_lys_synt"/>
</dbReference>
<comment type="function">
    <text evidence="6">Ligates lysine onto the cytidine present at position 34 of the AUA codon-specific tRNA(Ile) that contains the anticodon CAU, in an ATP-dependent manner. Cytidine is converted to lysidine, thus changing the amino acid specificity of the tRNA from methionine to isoleucine.</text>
</comment>
<evidence type="ECO:0000313" key="8">
    <source>
        <dbReference type="EMBL" id="RXK15801.1"/>
    </source>
</evidence>
<dbReference type="GO" id="GO:0006400">
    <property type="term" value="P:tRNA modification"/>
    <property type="evidence" value="ECO:0007669"/>
    <property type="project" value="UniProtKB-UniRule"/>
</dbReference>
<gene>
    <name evidence="6 8" type="primary">tilS</name>
    <name evidence="8" type="ORF">CP985_06840</name>
</gene>
<dbReference type="SUPFAM" id="SSF52402">
    <property type="entry name" value="Adenine nucleotide alpha hydrolases-like"/>
    <property type="match status" value="1"/>
</dbReference>
<dbReference type="Gene3D" id="3.40.50.620">
    <property type="entry name" value="HUPs"/>
    <property type="match status" value="1"/>
</dbReference>